<proteinExistence type="inferred from homology"/>
<evidence type="ECO:0000313" key="4">
    <source>
        <dbReference type="Proteomes" id="UP001499910"/>
    </source>
</evidence>
<dbReference type="NCBIfam" id="NF002490">
    <property type="entry name" value="PRK01777.1"/>
    <property type="match status" value="1"/>
</dbReference>
<dbReference type="Proteomes" id="UP001499910">
    <property type="component" value="Unassembled WGS sequence"/>
</dbReference>
<dbReference type="SUPFAM" id="SSF54285">
    <property type="entry name" value="MoaD/ThiS"/>
    <property type="match status" value="1"/>
</dbReference>
<accession>A0ABP9LFF7</accession>
<evidence type="ECO:0000256" key="2">
    <source>
        <dbReference type="HAMAP-Rule" id="MF_00460"/>
    </source>
</evidence>
<dbReference type="HAMAP" id="MF_00460">
    <property type="entry name" value="UPF0125_RnfH"/>
    <property type="match status" value="1"/>
</dbReference>
<dbReference type="PANTHER" id="PTHR37483:SF1">
    <property type="entry name" value="UPF0125 PROTEIN RATB"/>
    <property type="match status" value="1"/>
</dbReference>
<dbReference type="Gene3D" id="3.10.20.280">
    <property type="entry name" value="RnfH-like"/>
    <property type="match status" value="1"/>
</dbReference>
<dbReference type="EMBL" id="BAABHW010000004">
    <property type="protein sequence ID" value="GAA5077379.1"/>
    <property type="molecule type" value="Genomic_DNA"/>
</dbReference>
<protein>
    <recommendedName>
        <fullName evidence="2">UPF0125 protein GCM10023209_27530</fullName>
    </recommendedName>
</protein>
<dbReference type="InterPro" id="IPR037021">
    <property type="entry name" value="RnfH_sf"/>
</dbReference>
<dbReference type="InterPro" id="IPR016155">
    <property type="entry name" value="Mopterin_synth/thiamin_S_b"/>
</dbReference>
<evidence type="ECO:0000313" key="3">
    <source>
        <dbReference type="EMBL" id="GAA5077379.1"/>
    </source>
</evidence>
<dbReference type="Pfam" id="PF03658">
    <property type="entry name" value="Ub-RnfH"/>
    <property type="match status" value="1"/>
</dbReference>
<evidence type="ECO:0000256" key="1">
    <source>
        <dbReference type="ARBA" id="ARBA00010645"/>
    </source>
</evidence>
<dbReference type="PANTHER" id="PTHR37483">
    <property type="entry name" value="UPF0125 PROTEIN RATB"/>
    <property type="match status" value="1"/>
</dbReference>
<reference evidence="4" key="1">
    <citation type="journal article" date="2019" name="Int. J. Syst. Evol. Microbiol.">
        <title>The Global Catalogue of Microorganisms (GCM) 10K type strain sequencing project: providing services to taxonomists for standard genome sequencing and annotation.</title>
        <authorList>
            <consortium name="The Broad Institute Genomics Platform"/>
            <consortium name="The Broad Institute Genome Sequencing Center for Infectious Disease"/>
            <person name="Wu L."/>
            <person name="Ma J."/>
        </authorList>
    </citation>
    <scope>NUCLEOTIDE SEQUENCE [LARGE SCALE GENOMIC DNA]</scope>
    <source>
        <strain evidence="4">JCM 18015</strain>
    </source>
</reference>
<sequence>MNVGIAYGKATVQVWRNLEVPEGATVRDVIERSGLLDQFPEIDLASNKVGIFGSIAKLDKPVKEGDRVEVYRPIHPEAELLEKKS</sequence>
<dbReference type="InterPro" id="IPR005346">
    <property type="entry name" value="RnfH"/>
</dbReference>
<comment type="caution">
    <text evidence="3">The sequence shown here is derived from an EMBL/GenBank/DDBJ whole genome shotgun (WGS) entry which is preliminary data.</text>
</comment>
<dbReference type="RefSeq" id="WP_259549690.1">
    <property type="nucleotide sequence ID" value="NZ_BAABHW010000004.1"/>
</dbReference>
<gene>
    <name evidence="3" type="ORF">GCM10023209_27530</name>
</gene>
<organism evidence="3 4">
    <name type="scientific">[Roseibacterium] beibuensis</name>
    <dbReference type="NCBI Taxonomy" id="1193142"/>
    <lineage>
        <taxon>Bacteria</taxon>
        <taxon>Pseudomonadati</taxon>
        <taxon>Pseudomonadota</taxon>
        <taxon>Alphaproteobacteria</taxon>
        <taxon>Rhodobacterales</taxon>
        <taxon>Roseobacteraceae</taxon>
        <taxon>Roseicyclus</taxon>
    </lineage>
</organism>
<comment type="similarity">
    <text evidence="1 2">Belongs to the UPF0125 (RnfH) family.</text>
</comment>
<name>A0ABP9LFF7_9RHOB</name>
<keyword evidence="4" id="KW-1185">Reference proteome</keyword>